<keyword evidence="4" id="KW-0472">Membrane</keyword>
<evidence type="ECO:0000256" key="3">
    <source>
        <dbReference type="ARBA" id="ARBA00023163"/>
    </source>
</evidence>
<proteinExistence type="predicted"/>
<dbReference type="InterPro" id="IPR018060">
    <property type="entry name" value="HTH_AraC"/>
</dbReference>
<accession>A0A1Y1CEL5</accession>
<reference evidence="6 7" key="1">
    <citation type="journal article" date="2018" name="Mar. Genomics">
        <title>Complete genome sequence of Marinifilaceae bacterium strain SPP2, isolated from the Antarctic marine sediment.</title>
        <authorList>
            <person name="Watanabe M."/>
            <person name="Kojima H."/>
            <person name="Fukui M."/>
        </authorList>
    </citation>
    <scope>NUCLEOTIDE SEQUENCE [LARGE SCALE GENOMIC DNA]</scope>
    <source>
        <strain evidence="6 7">SPP2</strain>
    </source>
</reference>
<dbReference type="InterPro" id="IPR009057">
    <property type="entry name" value="Homeodomain-like_sf"/>
</dbReference>
<dbReference type="Pfam" id="PF12833">
    <property type="entry name" value="HTH_18"/>
    <property type="match status" value="1"/>
</dbReference>
<keyword evidence="1" id="KW-0805">Transcription regulation</keyword>
<evidence type="ECO:0000313" key="7">
    <source>
        <dbReference type="Proteomes" id="UP000218267"/>
    </source>
</evidence>
<dbReference type="Gene3D" id="2.60.40.10">
    <property type="entry name" value="Immunoglobulins"/>
    <property type="match status" value="1"/>
</dbReference>
<dbReference type="PANTHER" id="PTHR43280">
    <property type="entry name" value="ARAC-FAMILY TRANSCRIPTIONAL REGULATOR"/>
    <property type="match status" value="1"/>
</dbReference>
<dbReference type="AlphaFoldDB" id="A0A1Y1CEL5"/>
<dbReference type="KEGG" id="mbas:ALGA_0404"/>
<dbReference type="InterPro" id="IPR018062">
    <property type="entry name" value="HTH_AraC-typ_CS"/>
</dbReference>
<protein>
    <recommendedName>
        <fullName evidence="5">HTH araC/xylS-type domain-containing protein</fullName>
    </recommendedName>
</protein>
<reference evidence="7" key="2">
    <citation type="journal article" date="2020" name="Antonie Van Leeuwenhoek">
        <title>Labilibaculum antarcticum sp. nov., a novel facultative anaerobic, psychrotorelant bacterium isolated from marine sediment of Antarctica.</title>
        <authorList>
            <person name="Watanabe M."/>
            <person name="Kojima H."/>
            <person name="Fukui M."/>
        </authorList>
    </citation>
    <scope>NUCLEOTIDE SEQUENCE [LARGE SCALE GENOMIC DNA]</scope>
    <source>
        <strain evidence="7">SPP2</strain>
    </source>
</reference>
<organism evidence="6 7">
    <name type="scientific">Labilibaculum antarcticum</name>
    <dbReference type="NCBI Taxonomy" id="1717717"/>
    <lineage>
        <taxon>Bacteria</taxon>
        <taxon>Pseudomonadati</taxon>
        <taxon>Bacteroidota</taxon>
        <taxon>Bacteroidia</taxon>
        <taxon>Marinilabiliales</taxon>
        <taxon>Marinifilaceae</taxon>
        <taxon>Labilibaculum</taxon>
    </lineage>
</organism>
<dbReference type="PANTHER" id="PTHR43280:SF2">
    <property type="entry name" value="HTH-TYPE TRANSCRIPTIONAL REGULATOR EXSA"/>
    <property type="match status" value="1"/>
</dbReference>
<dbReference type="GO" id="GO:0003700">
    <property type="term" value="F:DNA-binding transcription factor activity"/>
    <property type="evidence" value="ECO:0007669"/>
    <property type="project" value="InterPro"/>
</dbReference>
<evidence type="ECO:0000313" key="6">
    <source>
        <dbReference type="EMBL" id="BAX78798.1"/>
    </source>
</evidence>
<keyword evidence="7" id="KW-1185">Reference proteome</keyword>
<dbReference type="Gene3D" id="2.130.10.10">
    <property type="entry name" value="YVTN repeat-like/Quinoprotein amine dehydrogenase"/>
    <property type="match status" value="3"/>
</dbReference>
<keyword evidence="4" id="KW-0812">Transmembrane</keyword>
<dbReference type="Gene3D" id="1.10.10.60">
    <property type="entry name" value="Homeodomain-like"/>
    <property type="match status" value="1"/>
</dbReference>
<gene>
    <name evidence="6" type="ORF">ALGA_0404</name>
</gene>
<keyword evidence="2" id="KW-0238">DNA-binding</keyword>
<keyword evidence="4" id="KW-1133">Transmembrane helix</keyword>
<dbReference type="PROSITE" id="PS00041">
    <property type="entry name" value="HTH_ARAC_FAMILY_1"/>
    <property type="match status" value="1"/>
</dbReference>
<sequence>MSDSIVGHAIHFIDQINVNQLLLGTNKGNYIFIISERRFVKINLPQKVYSSITTLFRIRNKLYIGSESGIFEYDENKQTGIQKSNKATICKQLSPNGQLFLGTKANGIWEVNLKSDTLLLVRSFPKLKDEKLISIEYQEDGTPVFLTDKGLWISGKEEIRMEESGFFTSLSISQNDEIVIGTNNEFIKQVQFANGIYSLKNYIIGENEIFNDYYDSQINVLFSDYSGAIWMGTNRAGLNRIDRKKLTYKKYGNCDQKQNCVAGYINGLTQGDDGQIWIGTSGKGLYLLNQEKVELEPIPILQGNMNDLFIEAILQFKNKLYIGTRHMGIITANYPYVSSKKVEASGQLFSAEAGLNKNDYIYALKQFNGKLYICSNKGSFVCSGEADDLVRLDSMSCMDIEVDSLNNMWVLSLNMELYYNLNKYELGTEVSDFYIEDSKEIWVTTSKGLALIQIDGTKPVFFNPPDKVIEFTSIEKDKDGQFWLGSRMGMYRFDSQNKLFASYQIPGGSKANSFNHGKLIYSQLGELYFGSNDGVVSILPNSNSYLSESLYKVEQGTKGTESVFKVYSYSFNHHDENGVAYRFSHPDSTWNYISGNQSTLDFSHFRKGSYQLDITTINSDGIVSPEYASFQFKMKRSYNGSLILWLVFAFISGVIILLYWRSKNAVTSFIVEDEEPFVIETPVDIIYNGWMRSDFMQKAIVLIENNLSNSSYGVNELYAGIQMSKSNFYRKLKTNTELSPNELIRFVRLKKSTQLLIEAKLSVNEIAYDMGFNSPSYFTRCFKQQFGISPSEYKSYYESLCCIPEPVQ</sequence>
<dbReference type="EMBL" id="AP018042">
    <property type="protein sequence ID" value="BAX78798.1"/>
    <property type="molecule type" value="Genomic_DNA"/>
</dbReference>
<dbReference type="InterPro" id="IPR015943">
    <property type="entry name" value="WD40/YVTN_repeat-like_dom_sf"/>
</dbReference>
<dbReference type="SMART" id="SM00342">
    <property type="entry name" value="HTH_ARAC"/>
    <property type="match status" value="1"/>
</dbReference>
<dbReference type="SUPFAM" id="SSF63829">
    <property type="entry name" value="Calcium-dependent phosphotriesterase"/>
    <property type="match status" value="2"/>
</dbReference>
<feature type="domain" description="HTH araC/xylS-type" evidence="5">
    <location>
        <begin position="697"/>
        <end position="796"/>
    </location>
</feature>
<dbReference type="PROSITE" id="PS01124">
    <property type="entry name" value="HTH_ARAC_FAMILY_2"/>
    <property type="match status" value="1"/>
</dbReference>
<keyword evidence="3" id="KW-0804">Transcription</keyword>
<dbReference type="GO" id="GO:0043565">
    <property type="term" value="F:sequence-specific DNA binding"/>
    <property type="evidence" value="ECO:0007669"/>
    <property type="project" value="InterPro"/>
</dbReference>
<evidence type="ECO:0000259" key="5">
    <source>
        <dbReference type="PROSITE" id="PS01124"/>
    </source>
</evidence>
<dbReference type="SUPFAM" id="SSF46689">
    <property type="entry name" value="Homeodomain-like"/>
    <property type="match status" value="1"/>
</dbReference>
<evidence type="ECO:0000256" key="1">
    <source>
        <dbReference type="ARBA" id="ARBA00023015"/>
    </source>
</evidence>
<evidence type="ECO:0000256" key="4">
    <source>
        <dbReference type="SAM" id="Phobius"/>
    </source>
</evidence>
<feature type="transmembrane region" description="Helical" evidence="4">
    <location>
        <begin position="642"/>
        <end position="660"/>
    </location>
</feature>
<dbReference type="PRINTS" id="PR00032">
    <property type="entry name" value="HTHARAC"/>
</dbReference>
<evidence type="ECO:0000256" key="2">
    <source>
        <dbReference type="ARBA" id="ARBA00023125"/>
    </source>
</evidence>
<dbReference type="InterPro" id="IPR013783">
    <property type="entry name" value="Ig-like_fold"/>
</dbReference>
<dbReference type="InterPro" id="IPR020449">
    <property type="entry name" value="Tscrpt_reg_AraC-type_HTH"/>
</dbReference>
<dbReference type="Proteomes" id="UP000218267">
    <property type="component" value="Chromosome"/>
</dbReference>
<name>A0A1Y1CEL5_9BACT</name>